<dbReference type="InterPro" id="IPR036291">
    <property type="entry name" value="NAD(P)-bd_dom_sf"/>
</dbReference>
<organism evidence="2 3">
    <name type="scientific">Streptomyces iranensis</name>
    <dbReference type="NCBI Taxonomy" id="576784"/>
    <lineage>
        <taxon>Bacteria</taxon>
        <taxon>Bacillati</taxon>
        <taxon>Actinomycetota</taxon>
        <taxon>Actinomycetes</taxon>
        <taxon>Kitasatosporales</taxon>
        <taxon>Streptomycetaceae</taxon>
        <taxon>Streptomyces</taxon>
        <taxon>Streptomyces violaceusniger group</taxon>
    </lineage>
</organism>
<sequence length="125" mass="13336">MAALTVSRLGGVRCHRGCAHRIFARETTTVSADLTGAHVRYDERSLPDPVTPYGAAKAAAETAVRLLGPDAAVARTSLIIGNSQSEHERLAHALIAGTREGVLLTDDMRCPVHVEDLAAPLWELT</sequence>
<keyword evidence="3" id="KW-1185">Reference proteome</keyword>
<dbReference type="Proteomes" id="UP000756710">
    <property type="component" value="Unassembled WGS sequence"/>
</dbReference>
<evidence type="ECO:0000313" key="3">
    <source>
        <dbReference type="Proteomes" id="UP000756710"/>
    </source>
</evidence>
<comment type="caution">
    <text evidence="2">The sequence shown here is derived from an EMBL/GenBank/DDBJ whole genome shotgun (WGS) entry which is preliminary data.</text>
</comment>
<dbReference type="EMBL" id="JAGGLR010000013">
    <property type="protein sequence ID" value="MBP2063789.1"/>
    <property type="molecule type" value="Genomic_DNA"/>
</dbReference>
<protein>
    <submittedName>
        <fullName evidence="2">dTDP-4-dehydrorhamnose reductase</fullName>
    </submittedName>
</protein>
<feature type="domain" description="RmlD-like substrate binding" evidence="1">
    <location>
        <begin position="39"/>
        <end position="123"/>
    </location>
</feature>
<accession>A0ABS4MVP7</accession>
<dbReference type="InterPro" id="IPR029903">
    <property type="entry name" value="RmlD-like-bd"/>
</dbReference>
<proteinExistence type="predicted"/>
<name>A0ABS4MVP7_9ACTN</name>
<dbReference type="Pfam" id="PF04321">
    <property type="entry name" value="RmlD_sub_bind"/>
    <property type="match status" value="1"/>
</dbReference>
<evidence type="ECO:0000259" key="1">
    <source>
        <dbReference type="Pfam" id="PF04321"/>
    </source>
</evidence>
<evidence type="ECO:0000313" key="2">
    <source>
        <dbReference type="EMBL" id="MBP2063789.1"/>
    </source>
</evidence>
<dbReference type="PANTHER" id="PTHR43242">
    <property type="entry name" value="NAD(P)-BINDING ROSSMANN-FOLD SUPERFAMILY PROTEIN"/>
    <property type="match status" value="1"/>
</dbReference>
<gene>
    <name evidence="2" type="ORF">J2Z30_004810</name>
</gene>
<reference evidence="2 3" key="1">
    <citation type="submission" date="2021-03" db="EMBL/GenBank/DDBJ databases">
        <title>Genomic Encyclopedia of Type Strains, Phase IV (KMG-IV): sequencing the most valuable type-strain genomes for metagenomic binning, comparative biology and taxonomic classification.</title>
        <authorList>
            <person name="Goeker M."/>
        </authorList>
    </citation>
    <scope>NUCLEOTIDE SEQUENCE [LARGE SCALE GENOMIC DNA]</scope>
    <source>
        <strain evidence="2 3">DSM 41954</strain>
    </source>
</reference>
<dbReference type="Gene3D" id="3.40.50.720">
    <property type="entry name" value="NAD(P)-binding Rossmann-like Domain"/>
    <property type="match status" value="1"/>
</dbReference>
<dbReference type="SUPFAM" id="SSF51735">
    <property type="entry name" value="NAD(P)-binding Rossmann-fold domains"/>
    <property type="match status" value="1"/>
</dbReference>
<dbReference type="PANTHER" id="PTHR43242:SF1">
    <property type="entry name" value="NAD(P)-BINDING ROSSMANN-FOLD SUPERFAMILY PROTEIN"/>
    <property type="match status" value="1"/>
</dbReference>